<dbReference type="AlphaFoldDB" id="A0A370G4P2"/>
<dbReference type="Gene3D" id="6.10.280.50">
    <property type="match status" value="1"/>
</dbReference>
<dbReference type="Pfam" id="PF04325">
    <property type="entry name" value="DUF465"/>
    <property type="match status" value="1"/>
</dbReference>
<dbReference type="RefSeq" id="WP_114726909.1">
    <property type="nucleotide sequence ID" value="NZ_BJMI01000002.1"/>
</dbReference>
<protein>
    <submittedName>
        <fullName evidence="1">YdcH family protein</fullName>
    </submittedName>
</protein>
<dbReference type="Proteomes" id="UP000562982">
    <property type="component" value="Unassembled WGS sequence"/>
</dbReference>
<reference evidence="1 4" key="2">
    <citation type="submission" date="2020-04" db="EMBL/GenBank/DDBJ databases">
        <title>Description of novel Gluconacetobacter.</title>
        <authorList>
            <person name="Sombolestani A."/>
        </authorList>
    </citation>
    <scope>NUCLEOTIDE SEQUENCE [LARGE SCALE GENOMIC DNA]</scope>
    <source>
        <strain evidence="1 4">LMG 1382</strain>
    </source>
</reference>
<dbReference type="EMBL" id="QQAW01000003">
    <property type="protein sequence ID" value="RDI38778.1"/>
    <property type="molecule type" value="Genomic_DNA"/>
</dbReference>
<accession>A0A370G4P2</accession>
<evidence type="ECO:0000313" key="2">
    <source>
        <dbReference type="EMBL" id="RDI38778.1"/>
    </source>
</evidence>
<dbReference type="InterPro" id="IPR007420">
    <property type="entry name" value="DUF465"/>
</dbReference>
<reference evidence="2 3" key="1">
    <citation type="submission" date="2018-07" db="EMBL/GenBank/DDBJ databases">
        <title>Genomic Encyclopedia of Type Strains, Phase IV (KMG-IV): sequencing the most valuable type-strain genomes for metagenomic binning, comparative biology and taxonomic classification.</title>
        <authorList>
            <person name="Goeker M."/>
        </authorList>
    </citation>
    <scope>NUCLEOTIDE SEQUENCE [LARGE SCALE GENOMIC DNA]</scope>
    <source>
        <strain evidence="2 3">DSM 5603</strain>
    </source>
</reference>
<evidence type="ECO:0000313" key="1">
    <source>
        <dbReference type="EMBL" id="MBB2186241.1"/>
    </source>
</evidence>
<proteinExistence type="predicted"/>
<keyword evidence="3" id="KW-1185">Reference proteome</keyword>
<evidence type="ECO:0000313" key="4">
    <source>
        <dbReference type="Proteomes" id="UP000562982"/>
    </source>
</evidence>
<dbReference type="EMBL" id="JABEQI010000003">
    <property type="protein sequence ID" value="MBB2186241.1"/>
    <property type="molecule type" value="Genomic_DNA"/>
</dbReference>
<dbReference type="Proteomes" id="UP000254958">
    <property type="component" value="Unassembled WGS sequence"/>
</dbReference>
<gene>
    <name evidence="2" type="ORF">C7453_103239</name>
    <name evidence="1" type="ORF">HLH32_07555</name>
</gene>
<organism evidence="2 3">
    <name type="scientific">Gluconacetobacter liquefaciens</name>
    <name type="common">Acetobacter liquefaciens</name>
    <dbReference type="NCBI Taxonomy" id="89584"/>
    <lineage>
        <taxon>Bacteria</taxon>
        <taxon>Pseudomonadati</taxon>
        <taxon>Pseudomonadota</taxon>
        <taxon>Alphaproteobacteria</taxon>
        <taxon>Acetobacterales</taxon>
        <taxon>Acetobacteraceae</taxon>
        <taxon>Gluconacetobacter</taxon>
    </lineage>
</organism>
<dbReference type="InterPro" id="IPR038444">
    <property type="entry name" value="DUF465_sf"/>
</dbReference>
<evidence type="ECO:0000313" key="3">
    <source>
        <dbReference type="Proteomes" id="UP000254958"/>
    </source>
</evidence>
<dbReference type="OrthoDB" id="7362854at2"/>
<comment type="caution">
    <text evidence="2">The sequence shown here is derived from an EMBL/GenBank/DDBJ whole genome shotgun (WGS) entry which is preliminary data.</text>
</comment>
<name>A0A370G4P2_GLULI</name>
<sequence length="56" mass="6844">MSHEPRIRSLRLRHARLDDRIFDEDHRPSPDHSVLRRLKVEKLRIKEEIERLSHPA</sequence>